<dbReference type="AlphaFoldDB" id="A0A9P4PTP6"/>
<dbReference type="OrthoDB" id="3747338at2759"/>
<proteinExistence type="predicted"/>
<reference evidence="2" key="1">
    <citation type="journal article" date="2020" name="Stud. Mycol.">
        <title>101 Dothideomycetes genomes: a test case for predicting lifestyles and emergence of pathogens.</title>
        <authorList>
            <person name="Haridas S."/>
            <person name="Albert R."/>
            <person name="Binder M."/>
            <person name="Bloem J."/>
            <person name="Labutti K."/>
            <person name="Salamov A."/>
            <person name="Andreopoulos B."/>
            <person name="Baker S."/>
            <person name="Barry K."/>
            <person name="Bills G."/>
            <person name="Bluhm B."/>
            <person name="Cannon C."/>
            <person name="Castanera R."/>
            <person name="Culley D."/>
            <person name="Daum C."/>
            <person name="Ezra D."/>
            <person name="Gonzalez J."/>
            <person name="Henrissat B."/>
            <person name="Kuo A."/>
            <person name="Liang C."/>
            <person name="Lipzen A."/>
            <person name="Lutzoni F."/>
            <person name="Magnuson J."/>
            <person name="Mondo S."/>
            <person name="Nolan M."/>
            <person name="Ohm R."/>
            <person name="Pangilinan J."/>
            <person name="Park H.-J."/>
            <person name="Ramirez L."/>
            <person name="Alfaro M."/>
            <person name="Sun H."/>
            <person name="Tritt A."/>
            <person name="Yoshinaga Y."/>
            <person name="Zwiers L.-H."/>
            <person name="Turgeon B."/>
            <person name="Goodwin S."/>
            <person name="Spatafora J."/>
            <person name="Crous P."/>
            <person name="Grigoriev I."/>
        </authorList>
    </citation>
    <scope>NUCLEOTIDE SEQUENCE</scope>
    <source>
        <strain evidence="2">CBS 690.94</strain>
    </source>
</reference>
<dbReference type="InterPro" id="IPR021109">
    <property type="entry name" value="Peptidase_aspartic_dom_sf"/>
</dbReference>
<sequence>MLHLLVLAAAFALAAAQGIAEWQKPLPQPPGAANCGRGRKAVHIGSSFSFLMNGDWRYYFTDYFPSDWHCDRGEVTQLHLGVLDDITNRIAPIIHDPYSKGPPKAPKNQQSSLMVTIPLDTEASGPLVLEPEPGWKLFHHMDTSIDILWTSTRQPGRGLNVTSISVSKGVSVSASTGPISLALHTPYIRLPHDVYDFMAKFTSPQPFDMGRGMESVDLVSCNSTSSFPTINLDLEGGAQQILVKPAQYVLHVSQSLGGPFTGKCVLLVKRGGDLEIGYAALRGKTAWLDWANARTGFQA</sequence>
<evidence type="ECO:0008006" key="4">
    <source>
        <dbReference type="Google" id="ProtNLM"/>
    </source>
</evidence>
<feature type="signal peptide" evidence="1">
    <location>
        <begin position="1"/>
        <end position="16"/>
    </location>
</feature>
<dbReference type="EMBL" id="MU001495">
    <property type="protein sequence ID" value="KAF2448754.1"/>
    <property type="molecule type" value="Genomic_DNA"/>
</dbReference>
<dbReference type="Gene3D" id="2.40.70.10">
    <property type="entry name" value="Acid Proteases"/>
    <property type="match status" value="1"/>
</dbReference>
<accession>A0A9P4PTP6</accession>
<dbReference type="SUPFAM" id="SSF50630">
    <property type="entry name" value="Acid proteases"/>
    <property type="match status" value="1"/>
</dbReference>
<dbReference type="Proteomes" id="UP000799764">
    <property type="component" value="Unassembled WGS sequence"/>
</dbReference>
<organism evidence="2 3">
    <name type="scientific">Karstenula rhodostoma CBS 690.94</name>
    <dbReference type="NCBI Taxonomy" id="1392251"/>
    <lineage>
        <taxon>Eukaryota</taxon>
        <taxon>Fungi</taxon>
        <taxon>Dikarya</taxon>
        <taxon>Ascomycota</taxon>
        <taxon>Pezizomycotina</taxon>
        <taxon>Dothideomycetes</taxon>
        <taxon>Pleosporomycetidae</taxon>
        <taxon>Pleosporales</taxon>
        <taxon>Massarineae</taxon>
        <taxon>Didymosphaeriaceae</taxon>
        <taxon>Karstenula</taxon>
    </lineage>
</organism>
<evidence type="ECO:0000256" key="1">
    <source>
        <dbReference type="SAM" id="SignalP"/>
    </source>
</evidence>
<protein>
    <recommendedName>
        <fullName evidence="4">Peptidase A1 domain-containing protein</fullName>
    </recommendedName>
</protein>
<keyword evidence="1" id="KW-0732">Signal</keyword>
<name>A0A9P4PTP6_9PLEO</name>
<keyword evidence="3" id="KW-1185">Reference proteome</keyword>
<evidence type="ECO:0000313" key="2">
    <source>
        <dbReference type="EMBL" id="KAF2448754.1"/>
    </source>
</evidence>
<feature type="chain" id="PRO_5040306235" description="Peptidase A1 domain-containing protein" evidence="1">
    <location>
        <begin position="17"/>
        <end position="299"/>
    </location>
</feature>
<comment type="caution">
    <text evidence="2">The sequence shown here is derived from an EMBL/GenBank/DDBJ whole genome shotgun (WGS) entry which is preliminary data.</text>
</comment>
<gene>
    <name evidence="2" type="ORF">P171DRAFT_428773</name>
</gene>
<evidence type="ECO:0000313" key="3">
    <source>
        <dbReference type="Proteomes" id="UP000799764"/>
    </source>
</evidence>